<dbReference type="InterPro" id="IPR018764">
    <property type="entry name" value="RskA_C"/>
</dbReference>
<accession>A0ABR9G2Q7</accession>
<keyword evidence="1" id="KW-1133">Transmembrane helix</keyword>
<protein>
    <submittedName>
        <fullName evidence="3">Anti-sigma factor</fullName>
    </submittedName>
</protein>
<evidence type="ECO:0000259" key="2">
    <source>
        <dbReference type="Pfam" id="PF10099"/>
    </source>
</evidence>
<dbReference type="PANTHER" id="PTHR37461">
    <property type="entry name" value="ANTI-SIGMA-K FACTOR RSKA"/>
    <property type="match status" value="1"/>
</dbReference>
<sequence length="246" mass="27130">MTRLSQHEHEYDDDHTLAGEYVLGTLPLNKRQEVEARLIHDEALQKAVAAWEDRFQPYTALTQPVTPSDYLWPRIKRSLNSSSVQTPVPDVVPVRLPRRRFINSLPVWRGAAGLGIAAALVMGIMLANNSPMPATPEYVVVLLAPQTQSAGWVVQASTRQSVQLIPLGTFEVPEGKALEFWTKADDWQAPVSLGLVEPGEPINVNLNELPPLQDNQLFELTLEEETGSATGLPTGPIEFIGRAVEI</sequence>
<keyword evidence="1" id="KW-0472">Membrane</keyword>
<organism evidence="3 4">
    <name type="scientific">Halomonas colorata</name>
    <dbReference type="NCBI Taxonomy" id="2742615"/>
    <lineage>
        <taxon>Bacteria</taxon>
        <taxon>Pseudomonadati</taxon>
        <taxon>Pseudomonadota</taxon>
        <taxon>Gammaproteobacteria</taxon>
        <taxon>Oceanospirillales</taxon>
        <taxon>Halomonadaceae</taxon>
        <taxon>Halomonas</taxon>
    </lineage>
</organism>
<evidence type="ECO:0000313" key="3">
    <source>
        <dbReference type="EMBL" id="MBE0465184.1"/>
    </source>
</evidence>
<dbReference type="EMBL" id="RRZB01000066">
    <property type="protein sequence ID" value="MBE0465184.1"/>
    <property type="molecule type" value="Genomic_DNA"/>
</dbReference>
<dbReference type="InterPro" id="IPR051474">
    <property type="entry name" value="Anti-sigma-K/W_factor"/>
</dbReference>
<evidence type="ECO:0000256" key="1">
    <source>
        <dbReference type="SAM" id="Phobius"/>
    </source>
</evidence>
<keyword evidence="1" id="KW-0812">Transmembrane</keyword>
<keyword evidence="4" id="KW-1185">Reference proteome</keyword>
<proteinExistence type="predicted"/>
<feature type="domain" description="Anti-sigma K factor RskA C-terminal" evidence="2">
    <location>
        <begin position="115"/>
        <end position="237"/>
    </location>
</feature>
<dbReference type="RefSeq" id="WP_192539619.1">
    <property type="nucleotide sequence ID" value="NZ_RRZB01000066.1"/>
</dbReference>
<comment type="caution">
    <text evidence="3">The sequence shown here is derived from an EMBL/GenBank/DDBJ whole genome shotgun (WGS) entry which is preliminary data.</text>
</comment>
<gene>
    <name evidence="3" type="ORF">EI547_17265</name>
</gene>
<dbReference type="Proteomes" id="UP001645038">
    <property type="component" value="Unassembled WGS sequence"/>
</dbReference>
<feature type="transmembrane region" description="Helical" evidence="1">
    <location>
        <begin position="107"/>
        <end position="127"/>
    </location>
</feature>
<reference evidence="3 4" key="1">
    <citation type="submission" date="2020-07" db="EMBL/GenBank/DDBJ databases">
        <title>Halophilic bacteria isolated from french cheeses.</title>
        <authorList>
            <person name="Kothe C.I."/>
            <person name="Farah-Kraiem B."/>
            <person name="Renault P."/>
            <person name="Dridi B."/>
        </authorList>
    </citation>
    <scope>NUCLEOTIDE SEQUENCE [LARGE SCALE GENOMIC DNA]</scope>
    <source>
        <strain evidence="3 4">FME20</strain>
    </source>
</reference>
<evidence type="ECO:0000313" key="4">
    <source>
        <dbReference type="Proteomes" id="UP001645038"/>
    </source>
</evidence>
<dbReference type="PANTHER" id="PTHR37461:SF1">
    <property type="entry name" value="ANTI-SIGMA-K FACTOR RSKA"/>
    <property type="match status" value="1"/>
</dbReference>
<dbReference type="Pfam" id="PF10099">
    <property type="entry name" value="RskA_C"/>
    <property type="match status" value="1"/>
</dbReference>
<name>A0ABR9G2Q7_9GAMM</name>